<feature type="transmembrane region" description="Helical" evidence="9">
    <location>
        <begin position="59"/>
        <end position="79"/>
    </location>
</feature>
<dbReference type="GO" id="GO:0009401">
    <property type="term" value="P:phosphoenolpyruvate-dependent sugar phosphotransferase system"/>
    <property type="evidence" value="ECO:0007669"/>
    <property type="project" value="UniProtKB-KW"/>
</dbReference>
<evidence type="ECO:0000256" key="1">
    <source>
        <dbReference type="ARBA" id="ARBA00004651"/>
    </source>
</evidence>
<keyword evidence="7 9" id="KW-1133">Transmembrane helix</keyword>
<evidence type="ECO:0000256" key="6">
    <source>
        <dbReference type="ARBA" id="ARBA00022692"/>
    </source>
</evidence>
<feature type="transmembrane region" description="Helical" evidence="9">
    <location>
        <begin position="23"/>
        <end position="47"/>
    </location>
</feature>
<organism evidence="10">
    <name type="scientific">Acerihabitans sp. KWT182</name>
    <dbReference type="NCBI Taxonomy" id="3157919"/>
    <lineage>
        <taxon>Bacteria</taxon>
        <taxon>Pseudomonadati</taxon>
        <taxon>Pseudomonadota</taxon>
        <taxon>Gammaproteobacteria</taxon>
        <taxon>Enterobacterales</taxon>
        <taxon>Pectobacteriaceae</taxon>
        <taxon>Acerihabitans</taxon>
    </lineage>
</organism>
<keyword evidence="4 10" id="KW-0762">Sugar transport</keyword>
<keyword evidence="2" id="KW-0813">Transport</keyword>
<dbReference type="GO" id="GO:0005886">
    <property type="term" value="C:plasma membrane"/>
    <property type="evidence" value="ECO:0007669"/>
    <property type="project" value="UniProtKB-SubCell"/>
</dbReference>
<keyword evidence="5" id="KW-0598">Phosphotransferase system</keyword>
<keyword evidence="6 9" id="KW-0812">Transmembrane</keyword>
<gene>
    <name evidence="10" type="ORF">ABK905_03580</name>
</gene>
<dbReference type="AlphaFoldDB" id="A0AAU7QB55"/>
<accession>A0AAU7QB55</accession>
<evidence type="ECO:0000256" key="3">
    <source>
        <dbReference type="ARBA" id="ARBA00022475"/>
    </source>
</evidence>
<feature type="transmembrane region" description="Helical" evidence="9">
    <location>
        <begin position="85"/>
        <end position="118"/>
    </location>
</feature>
<evidence type="ECO:0000313" key="10">
    <source>
        <dbReference type="EMBL" id="XBS70353.1"/>
    </source>
</evidence>
<evidence type="ECO:0000256" key="4">
    <source>
        <dbReference type="ARBA" id="ARBA00022597"/>
    </source>
</evidence>
<proteinExistence type="predicted"/>
<dbReference type="Pfam" id="PF03609">
    <property type="entry name" value="EII-Sor"/>
    <property type="match status" value="1"/>
</dbReference>
<evidence type="ECO:0000256" key="5">
    <source>
        <dbReference type="ARBA" id="ARBA00022683"/>
    </source>
</evidence>
<evidence type="ECO:0000256" key="7">
    <source>
        <dbReference type="ARBA" id="ARBA00022989"/>
    </source>
</evidence>
<comment type="subcellular location">
    <subcellularLocation>
        <location evidence="1">Cell membrane</location>
        <topology evidence="1">Multi-pass membrane protein</topology>
    </subcellularLocation>
</comment>
<sequence>MSDKAAAEGNINKVNFYHFWPPVIFMFIISAVPVTLAAYYGSSFVVVAIDKLAGKPLEILSLIGGILPALGIALNLLAMNGKGTLIFFLFGFLLASYSSMSVITVSLFAIIVAYMFTVLYLKNENEKS</sequence>
<protein>
    <submittedName>
        <fullName evidence="10">PTS sugar transporter subunit IIC</fullName>
    </submittedName>
</protein>
<evidence type="ECO:0000256" key="8">
    <source>
        <dbReference type="ARBA" id="ARBA00023136"/>
    </source>
</evidence>
<dbReference type="InterPro" id="IPR004700">
    <property type="entry name" value="PTS_IIC_man"/>
</dbReference>
<evidence type="ECO:0000256" key="2">
    <source>
        <dbReference type="ARBA" id="ARBA00022448"/>
    </source>
</evidence>
<evidence type="ECO:0000256" key="9">
    <source>
        <dbReference type="SAM" id="Phobius"/>
    </source>
</evidence>
<reference evidence="10" key="1">
    <citation type="submission" date="2024-06" db="EMBL/GenBank/DDBJ databases">
        <authorList>
            <person name="Coelho C."/>
            <person name="Bento M."/>
            <person name="Garcia E."/>
            <person name="Camelo A."/>
            <person name="Brandao I."/>
            <person name="Espirito Santo C."/>
            <person name="Trovao J."/>
            <person name="Verissimo A."/>
            <person name="Costa J."/>
            <person name="Tiago I."/>
        </authorList>
    </citation>
    <scope>NUCLEOTIDE SEQUENCE</scope>
    <source>
        <strain evidence="10">KWT182</strain>
    </source>
</reference>
<name>A0AAU7QB55_9GAMM</name>
<keyword evidence="8 9" id="KW-0472">Membrane</keyword>
<keyword evidence="3" id="KW-1003">Cell membrane</keyword>
<dbReference type="EMBL" id="CP157947">
    <property type="protein sequence ID" value="XBS70353.1"/>
    <property type="molecule type" value="Genomic_DNA"/>
</dbReference>